<dbReference type="AlphaFoldDB" id="A0A1B2F5M3"/>
<evidence type="ECO:0000313" key="2">
    <source>
        <dbReference type="EMBL" id="ANY87477.1"/>
    </source>
</evidence>
<protein>
    <recommendedName>
        <fullName evidence="1">N-acetyltransferase domain-containing protein</fullName>
    </recommendedName>
</protein>
<accession>A0A1B2F5M3</accession>
<dbReference type="EMBL" id="CP016634">
    <property type="protein sequence ID" value="ANY87477.1"/>
    <property type="molecule type" value="Genomic_DNA"/>
</dbReference>
<dbReference type="SUPFAM" id="SSF55729">
    <property type="entry name" value="Acyl-CoA N-acyltransferases (Nat)"/>
    <property type="match status" value="1"/>
</dbReference>
<name>A0A1B2F5M3_PSEPU</name>
<sequence length="165" mass="18674">MHAPIELLQTTVDQAELIRNLYQFYAYESSDWEAEDVEVDGRFYIHEEHLARYWQSPGWAAHLILVDGFIAGFVLIERSELVGLEATELADLFILKRYRRQGIGKAVAQQLLCSGVGDWLLRCYALDPPAVAFCRAVLADLPRASRAIELDDEPALLNFLVSLAH</sequence>
<reference evidence="2" key="1">
    <citation type="submission" date="2016-07" db="EMBL/GenBank/DDBJ databases">
        <title>New class B carbapenemase carried by novel plasmid in Pseudomonas putida enviromental strain in eastern Amazonia.</title>
        <authorList>
            <person name="Souza C.O."/>
            <person name="Lima K.V."/>
            <person name="Brasiliense D.M."/>
            <person name="Perez-Chaparro P.J."/>
            <person name="Mamizuka E.M."/>
            <person name="Lima M.O."/>
            <person name="Lima L.N."/>
            <person name="McCulloch J.A."/>
        </authorList>
    </citation>
    <scope>NUCLEOTIDE SEQUENCE [LARGE SCALE GENOMIC DNA]</scope>
    <source>
        <strain evidence="2">IEC33019</strain>
    </source>
</reference>
<dbReference type="Gene3D" id="3.40.630.30">
    <property type="match status" value="1"/>
</dbReference>
<dbReference type="GO" id="GO:0016747">
    <property type="term" value="F:acyltransferase activity, transferring groups other than amino-acyl groups"/>
    <property type="evidence" value="ECO:0007669"/>
    <property type="project" value="InterPro"/>
</dbReference>
<gene>
    <name evidence="2" type="ORF">IEC33019_1916</name>
</gene>
<proteinExistence type="predicted"/>
<dbReference type="InterPro" id="IPR000182">
    <property type="entry name" value="GNAT_dom"/>
</dbReference>
<feature type="domain" description="N-acetyltransferase" evidence="1">
    <location>
        <begin position="10"/>
        <end position="155"/>
    </location>
</feature>
<dbReference type="PROSITE" id="PS51186">
    <property type="entry name" value="GNAT"/>
    <property type="match status" value="1"/>
</dbReference>
<dbReference type="Pfam" id="PF00583">
    <property type="entry name" value="Acetyltransf_1"/>
    <property type="match status" value="1"/>
</dbReference>
<evidence type="ECO:0000259" key="1">
    <source>
        <dbReference type="PROSITE" id="PS51186"/>
    </source>
</evidence>
<organism evidence="2">
    <name type="scientific">Pseudomonas putida</name>
    <name type="common">Arthrobacter siderocapsulatus</name>
    <dbReference type="NCBI Taxonomy" id="303"/>
    <lineage>
        <taxon>Bacteria</taxon>
        <taxon>Pseudomonadati</taxon>
        <taxon>Pseudomonadota</taxon>
        <taxon>Gammaproteobacteria</taxon>
        <taxon>Pseudomonadales</taxon>
        <taxon>Pseudomonadaceae</taxon>
        <taxon>Pseudomonas</taxon>
    </lineage>
</organism>
<dbReference type="InterPro" id="IPR016181">
    <property type="entry name" value="Acyl_CoA_acyltransferase"/>
</dbReference>
<dbReference type="RefSeq" id="WP_070091271.1">
    <property type="nucleotide sequence ID" value="NZ_CP016634.1"/>
</dbReference>
<dbReference type="CDD" id="cd04301">
    <property type="entry name" value="NAT_SF"/>
    <property type="match status" value="1"/>
</dbReference>